<evidence type="ECO:0000313" key="1">
    <source>
        <dbReference type="EMBL" id="OLN26459.1"/>
    </source>
</evidence>
<accession>A0A1Q8QGH8</accession>
<organism evidence="1 2">
    <name type="scientific">Desulfosporosinus metallidurans</name>
    <dbReference type="NCBI Taxonomy" id="1888891"/>
    <lineage>
        <taxon>Bacteria</taxon>
        <taxon>Bacillati</taxon>
        <taxon>Bacillota</taxon>
        <taxon>Clostridia</taxon>
        <taxon>Eubacteriales</taxon>
        <taxon>Desulfitobacteriaceae</taxon>
        <taxon>Desulfosporosinus</taxon>
    </lineage>
</organism>
<evidence type="ECO:0000313" key="2">
    <source>
        <dbReference type="Proteomes" id="UP000186102"/>
    </source>
</evidence>
<dbReference type="AlphaFoldDB" id="A0A1Q8QGH8"/>
<dbReference type="EMBL" id="MLBF01000077">
    <property type="protein sequence ID" value="OLN26459.1"/>
    <property type="molecule type" value="Genomic_DNA"/>
</dbReference>
<dbReference type="Proteomes" id="UP000186102">
    <property type="component" value="Unassembled WGS sequence"/>
</dbReference>
<protein>
    <submittedName>
        <fullName evidence="1">Uncharacterized protein</fullName>
    </submittedName>
</protein>
<dbReference type="STRING" id="1888891.DSOL_4993"/>
<comment type="caution">
    <text evidence="1">The sequence shown here is derived from an EMBL/GenBank/DDBJ whole genome shotgun (WGS) entry which is preliminary data.</text>
</comment>
<keyword evidence="2" id="KW-1185">Reference proteome</keyword>
<reference evidence="1 2" key="1">
    <citation type="submission" date="2016-09" db="EMBL/GenBank/DDBJ databases">
        <title>Complete genome of Desulfosporosinus sp. OL.</title>
        <authorList>
            <person name="Mardanov A."/>
            <person name="Beletsky A."/>
            <person name="Panova A."/>
            <person name="Karnachuk O."/>
            <person name="Ravin N."/>
        </authorList>
    </citation>
    <scope>NUCLEOTIDE SEQUENCE [LARGE SCALE GENOMIC DNA]</scope>
    <source>
        <strain evidence="1 2">OL</strain>
    </source>
</reference>
<proteinExistence type="predicted"/>
<gene>
    <name evidence="1" type="ORF">DSOL_4993</name>
</gene>
<sequence>MLKTSRLFGFCFQANCHEPVAVSRFVAFYFKFNLPVLRGGWRWKFGGKIKQN</sequence>
<name>A0A1Q8QGH8_9FIRM</name>